<name>A0A564WDG7_9PROT</name>
<dbReference type="Proteomes" id="UP000326641">
    <property type="component" value="Unassembled WGS sequence"/>
</dbReference>
<proteinExistence type="predicted"/>
<keyword evidence="2" id="KW-1185">Reference proteome</keyword>
<dbReference type="EMBL" id="UXAT02000013">
    <property type="protein sequence ID" value="VUX46351.1"/>
    <property type="molecule type" value="Genomic_DNA"/>
</dbReference>
<accession>A0A564WDG7</accession>
<reference evidence="1" key="1">
    <citation type="submission" date="2018-11" db="EMBL/GenBank/DDBJ databases">
        <authorList>
            <person name="Onetto C."/>
        </authorList>
    </citation>
    <scope>NUCLEOTIDE SEQUENCE [LARGE SCALE GENOMIC DNA]</scope>
</reference>
<dbReference type="AlphaFoldDB" id="A0A564WDG7"/>
<evidence type="ECO:0000313" key="1">
    <source>
        <dbReference type="EMBL" id="VUX46351.1"/>
    </source>
</evidence>
<evidence type="ECO:0000313" key="2">
    <source>
        <dbReference type="Proteomes" id="UP000326641"/>
    </source>
</evidence>
<organism evidence="1 2">
    <name type="scientific">Candidatus Defluviicoccus seviourii</name>
    <dbReference type="NCBI Taxonomy" id="2565273"/>
    <lineage>
        <taxon>Bacteria</taxon>
        <taxon>Pseudomonadati</taxon>
        <taxon>Pseudomonadota</taxon>
        <taxon>Alphaproteobacteria</taxon>
        <taxon>Rhodospirillales</taxon>
        <taxon>Rhodospirillaceae</taxon>
        <taxon>Defluviicoccus</taxon>
    </lineage>
</organism>
<gene>
    <name evidence="1" type="ORF">DF3PA_200033</name>
</gene>
<sequence length="100" mass="11020">MIMARPKPMAHAPTMAEQYELLREAMLGAALAPDSRAGLIVLLQRGMWAWARTIVLDRGRQRPIPASTVPPPKLDGPCERRAVVHLLAAMAMTITDRRPA</sequence>
<protein>
    <submittedName>
        <fullName evidence="1">Uncharacterized protein</fullName>
    </submittedName>
</protein>
<comment type="caution">
    <text evidence="1">The sequence shown here is derived from an EMBL/GenBank/DDBJ whole genome shotgun (WGS) entry which is preliminary data.</text>
</comment>